<dbReference type="AlphaFoldDB" id="A0A560KX02"/>
<reference evidence="8 9" key="1">
    <citation type="submission" date="2019-06" db="EMBL/GenBank/DDBJ databases">
        <title>Genomic Encyclopedia of Type Strains, Phase IV (KMG-V): Genome sequencing to study the core and pangenomes of soil and plant-associated prokaryotes.</title>
        <authorList>
            <person name="Whitman W."/>
        </authorList>
    </citation>
    <scope>NUCLEOTIDE SEQUENCE [LARGE SCALE GENOMIC DNA]</scope>
    <source>
        <strain evidence="8 9">BR 10355</strain>
    </source>
</reference>
<proteinExistence type="inferred from homology"/>
<dbReference type="GO" id="GO:0140647">
    <property type="term" value="P:P450-containing electron transport chain"/>
    <property type="evidence" value="ECO:0007669"/>
    <property type="project" value="InterPro"/>
</dbReference>
<evidence type="ECO:0000256" key="1">
    <source>
        <dbReference type="ARBA" id="ARBA00010914"/>
    </source>
</evidence>
<dbReference type="PANTHER" id="PTHR23426">
    <property type="entry name" value="FERREDOXIN/ADRENODOXIN"/>
    <property type="match status" value="1"/>
</dbReference>
<evidence type="ECO:0000259" key="7">
    <source>
        <dbReference type="PROSITE" id="PS51085"/>
    </source>
</evidence>
<gene>
    <name evidence="8" type="ORF">FBZ93_12066</name>
</gene>
<evidence type="ECO:0000313" key="8">
    <source>
        <dbReference type="EMBL" id="TWB87768.1"/>
    </source>
</evidence>
<dbReference type="GO" id="GO:0009055">
    <property type="term" value="F:electron transfer activity"/>
    <property type="evidence" value="ECO:0007669"/>
    <property type="project" value="TreeGrafter"/>
</dbReference>
<dbReference type="InterPro" id="IPR001055">
    <property type="entry name" value="Adrenodoxin-like"/>
</dbReference>
<feature type="domain" description="2Fe-2S ferredoxin-type" evidence="7">
    <location>
        <begin position="1"/>
        <end position="105"/>
    </location>
</feature>
<name>A0A560KX02_9BRAD</name>
<dbReference type="EMBL" id="VITY01000020">
    <property type="protein sequence ID" value="TWB87768.1"/>
    <property type="molecule type" value="Genomic_DNA"/>
</dbReference>
<keyword evidence="5" id="KW-0411">Iron-sulfur</keyword>
<comment type="similarity">
    <text evidence="1">Belongs to the adrenodoxin/putidaredoxin family.</text>
</comment>
<comment type="caution">
    <text evidence="8">The sequence shown here is derived from an EMBL/GenBank/DDBJ whole genome shotgun (WGS) entry which is preliminary data.</text>
</comment>
<dbReference type="RefSeq" id="WP_146992279.1">
    <property type="nucleotide sequence ID" value="NZ_VITY01000020.1"/>
</dbReference>
<accession>A0A560KX02</accession>
<dbReference type="CDD" id="cd00207">
    <property type="entry name" value="fer2"/>
    <property type="match status" value="1"/>
</dbReference>
<dbReference type="InterPro" id="IPR012675">
    <property type="entry name" value="Beta-grasp_dom_sf"/>
</dbReference>
<dbReference type="GO" id="GO:0046872">
    <property type="term" value="F:metal ion binding"/>
    <property type="evidence" value="ECO:0007669"/>
    <property type="project" value="UniProtKB-KW"/>
</dbReference>
<dbReference type="InterPro" id="IPR001041">
    <property type="entry name" value="2Fe-2S_ferredoxin-type"/>
</dbReference>
<keyword evidence="9" id="KW-1185">Reference proteome</keyword>
<sequence>MKVTYVMSSGERIALEATDGDTLMRTAIVNNVDGIIGECGGSMMCGTCHVFVHEPHLAQLPEPSVGELELLDCAVLERRENSRLSCQIQACSDLDGIVVTVPGSQR</sequence>
<dbReference type="Gene3D" id="3.10.20.30">
    <property type="match status" value="1"/>
</dbReference>
<evidence type="ECO:0000256" key="5">
    <source>
        <dbReference type="ARBA" id="ARBA00023014"/>
    </source>
</evidence>
<evidence type="ECO:0000256" key="2">
    <source>
        <dbReference type="ARBA" id="ARBA00022714"/>
    </source>
</evidence>
<dbReference type="Pfam" id="PF00111">
    <property type="entry name" value="Fer2"/>
    <property type="match status" value="1"/>
</dbReference>
<dbReference type="OrthoDB" id="9799640at2"/>
<evidence type="ECO:0000256" key="6">
    <source>
        <dbReference type="ARBA" id="ARBA00034078"/>
    </source>
</evidence>
<dbReference type="GO" id="GO:0051537">
    <property type="term" value="F:2 iron, 2 sulfur cluster binding"/>
    <property type="evidence" value="ECO:0007669"/>
    <property type="project" value="UniProtKB-KW"/>
</dbReference>
<keyword evidence="2" id="KW-0001">2Fe-2S</keyword>
<keyword evidence="3" id="KW-0479">Metal-binding</keyword>
<dbReference type="Proteomes" id="UP000321304">
    <property type="component" value="Unassembled WGS sequence"/>
</dbReference>
<protein>
    <submittedName>
        <fullName evidence="8">2Fe-2S ferredoxin</fullName>
    </submittedName>
</protein>
<organism evidence="8 9">
    <name type="scientific">Bradyrhizobium macuxiense</name>
    <dbReference type="NCBI Taxonomy" id="1755647"/>
    <lineage>
        <taxon>Bacteria</taxon>
        <taxon>Pseudomonadati</taxon>
        <taxon>Pseudomonadota</taxon>
        <taxon>Alphaproteobacteria</taxon>
        <taxon>Hyphomicrobiales</taxon>
        <taxon>Nitrobacteraceae</taxon>
        <taxon>Bradyrhizobium</taxon>
    </lineage>
</organism>
<dbReference type="InterPro" id="IPR036010">
    <property type="entry name" value="2Fe-2S_ferredoxin-like_sf"/>
</dbReference>
<comment type="cofactor">
    <cofactor evidence="6">
        <name>[2Fe-2S] cluster</name>
        <dbReference type="ChEBI" id="CHEBI:190135"/>
    </cofactor>
</comment>
<evidence type="ECO:0000313" key="9">
    <source>
        <dbReference type="Proteomes" id="UP000321304"/>
    </source>
</evidence>
<evidence type="ECO:0000256" key="3">
    <source>
        <dbReference type="ARBA" id="ARBA00022723"/>
    </source>
</evidence>
<keyword evidence="4" id="KW-0408">Iron</keyword>
<dbReference type="PROSITE" id="PS51085">
    <property type="entry name" value="2FE2S_FER_2"/>
    <property type="match status" value="1"/>
</dbReference>
<dbReference type="SUPFAM" id="SSF54292">
    <property type="entry name" value="2Fe-2S ferredoxin-like"/>
    <property type="match status" value="1"/>
</dbReference>
<evidence type="ECO:0000256" key="4">
    <source>
        <dbReference type="ARBA" id="ARBA00023004"/>
    </source>
</evidence>
<dbReference type="PANTHER" id="PTHR23426:SF65">
    <property type="entry name" value="FERREDOXIN-2, MITOCHONDRIAL"/>
    <property type="match status" value="1"/>
</dbReference>